<feature type="domain" description="YCII-related" evidence="2">
    <location>
        <begin position="1"/>
        <end position="88"/>
    </location>
</feature>
<reference evidence="3 4" key="1">
    <citation type="journal article" date="2010" name="BMC Genomics">
        <title>Metabolic flexibility revealed in the genome of the cyst-forming alpha-1 proteobacterium Rhodospirillum centenum.</title>
        <authorList>
            <person name="Lu Y.K."/>
            <person name="Marden J."/>
            <person name="Han M."/>
            <person name="Swingley W.D."/>
            <person name="Mastrian S.D."/>
            <person name="Chowdhury S.R."/>
            <person name="Hao J."/>
            <person name="Helmy T."/>
            <person name="Kim S."/>
            <person name="Kurdoglu A.A."/>
            <person name="Matthies H.J."/>
            <person name="Rollo D."/>
            <person name="Stothard P."/>
            <person name="Blankenship R.E."/>
            <person name="Bauer C.E."/>
            <person name="Touchman J.W."/>
        </authorList>
    </citation>
    <scope>NUCLEOTIDE SEQUENCE [LARGE SCALE GENOMIC DNA]</scope>
    <source>
        <strain evidence="4">ATCC 51521 / SW</strain>
    </source>
</reference>
<dbReference type="OrthoDB" id="2293521at2"/>
<dbReference type="InterPro" id="IPR051807">
    <property type="entry name" value="Sec-metab_biosynth-assoc"/>
</dbReference>
<dbReference type="Proteomes" id="UP000001591">
    <property type="component" value="Chromosome"/>
</dbReference>
<dbReference type="Pfam" id="PF03795">
    <property type="entry name" value="YCII"/>
    <property type="match status" value="1"/>
</dbReference>
<dbReference type="HOGENOM" id="CLU_110355_3_1_5"/>
<dbReference type="EMBL" id="CP000613">
    <property type="protein sequence ID" value="ACI99744.1"/>
    <property type="molecule type" value="Genomic_DNA"/>
</dbReference>
<dbReference type="InterPro" id="IPR011008">
    <property type="entry name" value="Dimeric_a/b-barrel"/>
</dbReference>
<evidence type="ECO:0000313" key="4">
    <source>
        <dbReference type="Proteomes" id="UP000001591"/>
    </source>
</evidence>
<protein>
    <submittedName>
        <fullName evidence="3">YCII-related protein, putative</fullName>
    </submittedName>
</protein>
<dbReference type="PANTHER" id="PTHR33606:SF3">
    <property type="entry name" value="PROTEIN YCII"/>
    <property type="match status" value="1"/>
</dbReference>
<organism evidence="3 4">
    <name type="scientific">Rhodospirillum centenum (strain ATCC 51521 / SW)</name>
    <dbReference type="NCBI Taxonomy" id="414684"/>
    <lineage>
        <taxon>Bacteria</taxon>
        <taxon>Pseudomonadati</taxon>
        <taxon>Pseudomonadota</taxon>
        <taxon>Alphaproteobacteria</taxon>
        <taxon>Rhodospirillales</taxon>
        <taxon>Rhodospirillaceae</taxon>
        <taxon>Rhodospirillum</taxon>
    </lineage>
</organism>
<dbReference type="SUPFAM" id="SSF54909">
    <property type="entry name" value="Dimeric alpha+beta barrel"/>
    <property type="match status" value="1"/>
</dbReference>
<gene>
    <name evidence="3" type="ordered locus">RC1_2358</name>
</gene>
<evidence type="ECO:0000313" key="3">
    <source>
        <dbReference type="EMBL" id="ACI99744.1"/>
    </source>
</evidence>
<dbReference type="RefSeq" id="WP_012567528.1">
    <property type="nucleotide sequence ID" value="NC_011420.2"/>
</dbReference>
<evidence type="ECO:0000259" key="2">
    <source>
        <dbReference type="Pfam" id="PF03795"/>
    </source>
</evidence>
<dbReference type="KEGG" id="rce:RC1_2358"/>
<keyword evidence="4" id="KW-1185">Reference proteome</keyword>
<dbReference type="STRING" id="414684.RC1_2358"/>
<evidence type="ECO:0000256" key="1">
    <source>
        <dbReference type="ARBA" id="ARBA00007689"/>
    </source>
</evidence>
<dbReference type="AlphaFoldDB" id="B6IPP2"/>
<dbReference type="eggNOG" id="COG2350">
    <property type="taxonomic scope" value="Bacteria"/>
</dbReference>
<dbReference type="PANTHER" id="PTHR33606">
    <property type="entry name" value="PROTEIN YCII"/>
    <property type="match status" value="1"/>
</dbReference>
<name>B6IPP2_RHOCS</name>
<dbReference type="InterPro" id="IPR005545">
    <property type="entry name" value="YCII"/>
</dbReference>
<sequence>MPFILECLDRPGSLEIRAANRPAHLAHIDTVADRVIAAGPILSDDGATPVGSLLILDFADRAEVEAFAAADPYARAGLFASTSIRPWRKVFPRD</sequence>
<comment type="similarity">
    <text evidence="1">Belongs to the YciI family.</text>
</comment>
<dbReference type="Gene3D" id="3.30.70.1060">
    <property type="entry name" value="Dimeric alpha+beta barrel"/>
    <property type="match status" value="1"/>
</dbReference>
<accession>B6IPP2</accession>
<proteinExistence type="inferred from homology"/>